<dbReference type="GO" id="GO:0008270">
    <property type="term" value="F:zinc ion binding"/>
    <property type="evidence" value="ECO:0007669"/>
    <property type="project" value="UniProtKB-KW"/>
</dbReference>
<dbReference type="EMBL" id="JACVVK020000006">
    <property type="protein sequence ID" value="KAK7506546.1"/>
    <property type="molecule type" value="Genomic_DNA"/>
</dbReference>
<dbReference type="PANTHER" id="PTHR10598:SF0">
    <property type="entry name" value="SET1_ASH2 HISTONE METHYLTRANSFERASE COMPLEX SUBUNIT ASH2"/>
    <property type="match status" value="1"/>
</dbReference>
<dbReference type="InterPro" id="IPR037353">
    <property type="entry name" value="ASH2"/>
</dbReference>
<comment type="subcellular location">
    <subcellularLocation>
        <location evidence="1">Nucleus</location>
    </subcellularLocation>
</comment>
<evidence type="ECO:0000256" key="5">
    <source>
        <dbReference type="ARBA" id="ARBA00023242"/>
    </source>
</evidence>
<accession>A0ABD0M432</accession>
<dbReference type="CDD" id="cd15583">
    <property type="entry name" value="PHD_ash2p_like"/>
    <property type="match status" value="1"/>
</dbReference>
<keyword evidence="9" id="KW-1185">Reference proteome</keyword>
<dbReference type="PROSITE" id="PS50188">
    <property type="entry name" value="B302_SPRY"/>
    <property type="match status" value="1"/>
</dbReference>
<name>A0ABD0M432_9CAEN</name>
<dbReference type="Proteomes" id="UP001519460">
    <property type="component" value="Unassembled WGS sequence"/>
</dbReference>
<dbReference type="SUPFAM" id="SSF57903">
    <property type="entry name" value="FYVE/PHD zinc finger"/>
    <property type="match status" value="1"/>
</dbReference>
<feature type="region of interest" description="Disordered" evidence="6">
    <location>
        <begin position="30"/>
        <end position="63"/>
    </location>
</feature>
<dbReference type="Gene3D" id="2.60.120.920">
    <property type="match status" value="1"/>
</dbReference>
<dbReference type="InterPro" id="IPR011011">
    <property type="entry name" value="Znf_FYVE_PHD"/>
</dbReference>
<keyword evidence="2" id="KW-0479">Metal-binding</keyword>
<keyword evidence="3" id="KW-0863">Zinc-finger</keyword>
<protein>
    <recommendedName>
        <fullName evidence="7">B30.2/SPRY domain-containing protein</fullName>
    </recommendedName>
</protein>
<organism evidence="8 9">
    <name type="scientific">Batillaria attramentaria</name>
    <dbReference type="NCBI Taxonomy" id="370345"/>
    <lineage>
        <taxon>Eukaryota</taxon>
        <taxon>Metazoa</taxon>
        <taxon>Spiralia</taxon>
        <taxon>Lophotrochozoa</taxon>
        <taxon>Mollusca</taxon>
        <taxon>Gastropoda</taxon>
        <taxon>Caenogastropoda</taxon>
        <taxon>Sorbeoconcha</taxon>
        <taxon>Cerithioidea</taxon>
        <taxon>Batillariidae</taxon>
        <taxon>Batillaria</taxon>
    </lineage>
</organism>
<dbReference type="GO" id="GO:0005634">
    <property type="term" value="C:nucleus"/>
    <property type="evidence" value="ECO:0007669"/>
    <property type="project" value="UniProtKB-SubCell"/>
</dbReference>
<proteinExistence type="predicted"/>
<dbReference type="InterPro" id="IPR001870">
    <property type="entry name" value="B30.2/SPRY"/>
</dbReference>
<evidence type="ECO:0000256" key="3">
    <source>
        <dbReference type="ARBA" id="ARBA00022771"/>
    </source>
</evidence>
<sequence length="467" mass="52697">MAYSRIFPKIDALPASSLVPHLVISRPSTSWLTKRETEPEGALEPMDTGEGPAPGGSQEDMEGVETPTCYCGDPRELGRVELMCGSCFGWFHANCISANIGKCVPFMTCYQFYCKNCSVTKQDSFQKRQATFSQMCHAALANLIFKAEQEGETSPTFSKEMTKETDLFMCTQEDGSDAYFTLAFPDLSKIAPVYDRAPAAAQGFLDTKSRSAKRKGFMDSQPVGNKQKKSDLGTGTKLPPHGYPLEHPFNKDGYRYYLAEADPHAPNRQAFDESVEWAGKPIPGYLYRVFLGNQVYLSMHDRAPQLKLSDDRFTVTGEKGYSMIRASHGVISGQWYFEVTVDEMPEPTATRIGWSQALGNLQAPCGYDKFSYSWRSRKGTRFHQSRGYHYCDGGYGEGDVLGFYISLPLPEDREKWLPQTFKDRFTARVAEQGGLEENYHQDFNPMNRQDSLLDLITEWMNYCITWV</sequence>
<feature type="domain" description="B30.2/SPRY" evidence="7">
    <location>
        <begin position="274"/>
        <end position="462"/>
    </location>
</feature>
<dbReference type="Gene3D" id="3.90.980.20">
    <property type="match status" value="1"/>
</dbReference>
<evidence type="ECO:0000256" key="2">
    <source>
        <dbReference type="ARBA" id="ARBA00022723"/>
    </source>
</evidence>
<dbReference type="InterPro" id="IPR019786">
    <property type="entry name" value="Zinc_finger_PHD-type_CS"/>
</dbReference>
<dbReference type="InterPro" id="IPR043136">
    <property type="entry name" value="B30.2/SPRY_sf"/>
</dbReference>
<evidence type="ECO:0000313" key="8">
    <source>
        <dbReference type="EMBL" id="KAK7506546.1"/>
    </source>
</evidence>
<dbReference type="Pfam" id="PF21257">
    <property type="entry name" value="PHD_ash2p_like"/>
    <property type="match status" value="1"/>
</dbReference>
<feature type="region of interest" description="Disordered" evidence="6">
    <location>
        <begin position="214"/>
        <end position="244"/>
    </location>
</feature>
<evidence type="ECO:0000256" key="1">
    <source>
        <dbReference type="ARBA" id="ARBA00004123"/>
    </source>
</evidence>
<keyword evidence="5" id="KW-0539">Nucleus</keyword>
<evidence type="ECO:0000313" key="9">
    <source>
        <dbReference type="Proteomes" id="UP001519460"/>
    </source>
</evidence>
<dbReference type="PANTHER" id="PTHR10598">
    <property type="entry name" value="SET1/ASH2 HISTONE METHYLTRANSFERASE COMPLEX SUBUNIT ASH2"/>
    <property type="match status" value="1"/>
</dbReference>
<dbReference type="SUPFAM" id="SSF49899">
    <property type="entry name" value="Concanavalin A-like lectins/glucanases"/>
    <property type="match status" value="1"/>
</dbReference>
<gene>
    <name evidence="8" type="ORF">BaRGS_00002021</name>
</gene>
<dbReference type="InterPro" id="IPR049455">
    <property type="entry name" value="ASH2-like_PHD"/>
</dbReference>
<reference evidence="8 9" key="1">
    <citation type="journal article" date="2023" name="Sci. Data">
        <title>Genome assembly of the Korean intertidal mud-creeper Batillaria attramentaria.</title>
        <authorList>
            <person name="Patra A.K."/>
            <person name="Ho P.T."/>
            <person name="Jun S."/>
            <person name="Lee S.J."/>
            <person name="Kim Y."/>
            <person name="Won Y.J."/>
        </authorList>
    </citation>
    <scope>NUCLEOTIDE SEQUENCE [LARGE SCALE GENOMIC DNA]</scope>
    <source>
        <strain evidence="8">Wonlab-2016</strain>
    </source>
</reference>
<dbReference type="PROSITE" id="PS01359">
    <property type="entry name" value="ZF_PHD_1"/>
    <property type="match status" value="1"/>
</dbReference>
<evidence type="ECO:0000259" key="7">
    <source>
        <dbReference type="PROSITE" id="PS50188"/>
    </source>
</evidence>
<dbReference type="CDD" id="cd12872">
    <property type="entry name" value="SPRY_Ash2"/>
    <property type="match status" value="1"/>
</dbReference>
<dbReference type="Pfam" id="PF00622">
    <property type="entry name" value="SPRY"/>
    <property type="match status" value="1"/>
</dbReference>
<dbReference type="InterPro" id="IPR003877">
    <property type="entry name" value="SPRY_dom"/>
</dbReference>
<keyword evidence="4" id="KW-0862">Zinc</keyword>
<dbReference type="AlphaFoldDB" id="A0ABD0M432"/>
<comment type="caution">
    <text evidence="8">The sequence shown here is derived from an EMBL/GenBank/DDBJ whole genome shotgun (WGS) entry which is preliminary data.</text>
</comment>
<evidence type="ECO:0000256" key="6">
    <source>
        <dbReference type="SAM" id="MobiDB-lite"/>
    </source>
</evidence>
<evidence type="ECO:0000256" key="4">
    <source>
        <dbReference type="ARBA" id="ARBA00022833"/>
    </source>
</evidence>
<dbReference type="InterPro" id="IPR013320">
    <property type="entry name" value="ConA-like_dom_sf"/>
</dbReference>
<dbReference type="SMART" id="SM00449">
    <property type="entry name" value="SPRY"/>
    <property type="match status" value="1"/>
</dbReference>